<dbReference type="PROSITE" id="PS50929">
    <property type="entry name" value="ABC_TM1F"/>
    <property type="match status" value="2"/>
</dbReference>
<feature type="compositionally biased region" description="Basic and acidic residues" evidence="9">
    <location>
        <begin position="43"/>
        <end position="56"/>
    </location>
</feature>
<dbReference type="RefSeq" id="XP_025346642.1">
    <property type="nucleotide sequence ID" value="XM_025490401.1"/>
</dbReference>
<keyword evidence="8 10" id="KW-0472">Membrane</keyword>
<keyword evidence="3" id="KW-0813">Transport</keyword>
<keyword evidence="4 10" id="KW-0812">Transmembrane</keyword>
<feature type="compositionally biased region" description="Low complexity" evidence="9">
    <location>
        <begin position="242"/>
        <end position="251"/>
    </location>
</feature>
<feature type="domain" description="ABC transmembrane type-1" evidence="12">
    <location>
        <begin position="970"/>
        <end position="1248"/>
    </location>
</feature>
<dbReference type="SMART" id="SM00382">
    <property type="entry name" value="AAA"/>
    <property type="match status" value="2"/>
</dbReference>
<keyword evidence="5" id="KW-0547">Nucleotide-binding</keyword>
<dbReference type="EMBL" id="KZ819331">
    <property type="protein sequence ID" value="PWN19482.1"/>
    <property type="molecule type" value="Genomic_DNA"/>
</dbReference>
<feature type="compositionally biased region" description="Acidic residues" evidence="9">
    <location>
        <begin position="1402"/>
        <end position="1413"/>
    </location>
</feature>
<evidence type="ECO:0000256" key="1">
    <source>
        <dbReference type="ARBA" id="ARBA00004141"/>
    </source>
</evidence>
<sequence>MGDAEKVASLDQNAAGPSSSSSSRSARSPEPDVAGLSPADSLDGEKKVDDNEAKESGEEEEKPQGYKYNPGNRRKTDARIRQHVWQFWRPRTAPPPPPLTMDEAEPSPIISANIISKLTFQWATPIMVLGYKRALEATDLNKLHPDRESSRSSQLLIDEWDRRAEVAKQYNKKLAAGEIPVGFTKSLRWRTSIAFRTVTGRRGKNNPSYAEREARWRAAPPPGAWDPPAPKKKGKGGGGKPGSAPTGPKPKNFSGWQRASLIGSLHPQMSWMLWSGVGVKVLGDTAQMTAPLVLRKIIAFGQERYAAHLTGQPLPNIGAGIGWAFLLFFMQFIAAVFTHQFFFRTMSVGVFTRSALIGGLFRRATKMNPKDRSPGKLLNHASTDVSRIDFASAWAPLIFTTPIQLAIGVILLIVQIGPSALVGLALLVVSMPMQAFMVRSMFASRGASMQYTDQRSKLINELLGGMRIVKSFSYENNFLKRLAFIRRKELQGIRKLLVLRSIQQAISFTLPTLAAVVSFVVYYTVRQDLQATEIFTALTLFQLLRMPLMFLPLSLSSGSDAYNAFLRLRVVFEGDQIEDEAQYNLESADALQIVDGTFQWYESTPPTAAVGMGDKKDKVKAAENKRSKKDKITAADSAKVEQAAGVAGDSTEATVTEDRAGPNLADGASSEKPEEKQAPFMLSNLDLNIPKGQLCAIVGPVGCGKSSLLSACLGEMPKKGGVVTWGTQGVAYVPQTAWIQAATVRENIVFGQPFDATRYWRCVGLAELDADLAALPHGDSTGIGERGITLSGGQKQRVSIARALYFQADVYLFDDILSALDAHVGKAIFQNAILDLKARGKTVILVTHALHHLHSVDRIVTMTNGAIAESGTYEELRARPNGAFANLMAEFGGEEEEEVEAHVEDEAEAIETAKKKSAKATADELQSKQQKKDAGDDGVMTREQRNTGSVSFDVYRSYLKAGRGEYMLPLVIFTVCLMQGATVMNSYWLVFWQDQQFGDSYDHRGLYMGVYAALGIAQAIMTFAMGFATSMLSFWACANLHHEAMRGIIFAKMSFFDTTPVGRIMNILTKDIDVADNQLADAFRMALNTLGTVAGSVILITVLTHYFVVIVAVLIFAYYFGAMFYRSSAREVKRLDAILRSTLYAHFGESLSGLVVIRAYNEVQSFVKMNMKKNDEENRAYFITIVNQRWLGIRLDFLGSILTLVVAIMVAATSASLSPAQVGVALSYVVSTAQSFSWMTRQVAEVENDMNSVERIAYYANSLDQEASQETGAGLPASWPSQGEIDIKGVSLRYREGLPLVLSDVNLHVEGGEKVGIVGRTGAGKSSLLTALLRLVELNSGSVKIDGIDVAKVGLADLRRRIAMLPQDPLIFSGTLRSNLDPFGEYDDARLNDALKRAYLNDDSEEVSEEGPDSADTSAIALPSGSEKPKKKAAQRFSLDSIVEEEGGNLSLGQRSLVSLARALVKDSQIILLDEATASVDVKTDARIQETIRTEFGTKTLLCIAHRLRTIITYDKVAVMDKGAVVEYDHPLVLYDKKDSIFRDMCLKASITREEMLKAEAL</sequence>
<evidence type="ECO:0000256" key="2">
    <source>
        <dbReference type="ARBA" id="ARBA00009726"/>
    </source>
</evidence>
<evidence type="ECO:0000256" key="8">
    <source>
        <dbReference type="ARBA" id="ARBA00023136"/>
    </source>
</evidence>
<evidence type="ECO:0000259" key="12">
    <source>
        <dbReference type="PROSITE" id="PS50929"/>
    </source>
</evidence>
<dbReference type="InterPro" id="IPR036640">
    <property type="entry name" value="ABC1_TM_sf"/>
</dbReference>
<evidence type="ECO:0000256" key="6">
    <source>
        <dbReference type="ARBA" id="ARBA00022840"/>
    </source>
</evidence>
<dbReference type="SUPFAM" id="SSF90123">
    <property type="entry name" value="ABC transporter transmembrane region"/>
    <property type="match status" value="2"/>
</dbReference>
<accession>A0A316U2A5</accession>
<evidence type="ECO:0000256" key="4">
    <source>
        <dbReference type="ARBA" id="ARBA00022692"/>
    </source>
</evidence>
<dbReference type="GO" id="GO:0016020">
    <property type="term" value="C:membrane"/>
    <property type="evidence" value="ECO:0007669"/>
    <property type="project" value="UniProtKB-SubCell"/>
</dbReference>
<comment type="similarity">
    <text evidence="2">Belongs to the ABC transporter superfamily. ABCC family. Conjugate transporter (TC 3.A.1.208) subfamily.</text>
</comment>
<dbReference type="GO" id="GO:0140359">
    <property type="term" value="F:ABC-type transporter activity"/>
    <property type="evidence" value="ECO:0007669"/>
    <property type="project" value="InterPro"/>
</dbReference>
<evidence type="ECO:0000256" key="7">
    <source>
        <dbReference type="ARBA" id="ARBA00022989"/>
    </source>
</evidence>
<dbReference type="SUPFAM" id="SSF52540">
    <property type="entry name" value="P-loop containing nucleoside triphosphate hydrolases"/>
    <property type="match status" value="2"/>
</dbReference>
<comment type="subcellular location">
    <subcellularLocation>
        <location evidence="1">Membrane</location>
        <topology evidence="1">Multi-pass membrane protein</topology>
    </subcellularLocation>
</comment>
<evidence type="ECO:0000256" key="9">
    <source>
        <dbReference type="SAM" id="MobiDB-lite"/>
    </source>
</evidence>
<dbReference type="Proteomes" id="UP000245942">
    <property type="component" value="Unassembled WGS sequence"/>
</dbReference>
<reference evidence="13 14" key="1">
    <citation type="journal article" date="2018" name="Mol. Biol. Evol.">
        <title>Broad Genomic Sampling Reveals a Smut Pathogenic Ancestry of the Fungal Clade Ustilaginomycotina.</title>
        <authorList>
            <person name="Kijpornyongpan T."/>
            <person name="Mondo S.J."/>
            <person name="Barry K."/>
            <person name="Sandor L."/>
            <person name="Lee J."/>
            <person name="Lipzen A."/>
            <person name="Pangilinan J."/>
            <person name="LaButti K."/>
            <person name="Hainaut M."/>
            <person name="Henrissat B."/>
            <person name="Grigoriev I.V."/>
            <person name="Spatafora J.W."/>
            <person name="Aime M.C."/>
        </authorList>
    </citation>
    <scope>NUCLEOTIDE SEQUENCE [LARGE SCALE GENOMIC DNA]</scope>
    <source>
        <strain evidence="13 14">MCA 4718</strain>
    </source>
</reference>
<dbReference type="Gene3D" id="1.20.1560.10">
    <property type="entry name" value="ABC transporter type 1, transmembrane domain"/>
    <property type="match status" value="2"/>
</dbReference>
<feature type="transmembrane region" description="Helical" evidence="10">
    <location>
        <begin position="1010"/>
        <end position="1036"/>
    </location>
</feature>
<dbReference type="CDD" id="cd18606">
    <property type="entry name" value="ABC_6TM_YOR1_D2_like"/>
    <property type="match status" value="1"/>
</dbReference>
<feature type="compositionally biased region" description="Basic and acidic residues" evidence="9">
    <location>
        <begin position="921"/>
        <end position="942"/>
    </location>
</feature>
<feature type="region of interest" description="Disordered" evidence="9">
    <location>
        <begin position="912"/>
        <end position="942"/>
    </location>
</feature>
<dbReference type="OrthoDB" id="6500128at2759"/>
<dbReference type="InterPro" id="IPR011527">
    <property type="entry name" value="ABC1_TM_dom"/>
</dbReference>
<keyword evidence="7 10" id="KW-1133">Transmembrane helix</keyword>
<dbReference type="Gene3D" id="3.40.50.300">
    <property type="entry name" value="P-loop containing nucleotide triphosphate hydrolases"/>
    <property type="match status" value="2"/>
</dbReference>
<dbReference type="InterPro" id="IPR027417">
    <property type="entry name" value="P-loop_NTPase"/>
</dbReference>
<feature type="transmembrane region" description="Helical" evidence="10">
    <location>
        <begin position="1106"/>
        <end position="1125"/>
    </location>
</feature>
<dbReference type="FunFam" id="3.40.50.300:FF:000997">
    <property type="entry name" value="Multidrug resistance-associated protein 1"/>
    <property type="match status" value="1"/>
</dbReference>
<dbReference type="PROSITE" id="PS00211">
    <property type="entry name" value="ABC_TRANSPORTER_1"/>
    <property type="match status" value="2"/>
</dbReference>
<dbReference type="FunFam" id="1.20.1560.10:FF:000010">
    <property type="entry name" value="Multidrug resistance-associated ABC transporter"/>
    <property type="match status" value="1"/>
</dbReference>
<dbReference type="Pfam" id="PF00664">
    <property type="entry name" value="ABC_membrane"/>
    <property type="match status" value="2"/>
</dbReference>
<dbReference type="InterPro" id="IPR003593">
    <property type="entry name" value="AAA+_ATPase"/>
</dbReference>
<feature type="transmembrane region" description="Helical" evidence="10">
    <location>
        <begin position="1197"/>
        <end position="1217"/>
    </location>
</feature>
<feature type="domain" description="ABC transporter" evidence="11">
    <location>
        <begin position="1287"/>
        <end position="1547"/>
    </location>
</feature>
<dbReference type="CDD" id="cd03244">
    <property type="entry name" value="ABCC_MRP_domain2"/>
    <property type="match status" value="1"/>
</dbReference>
<evidence type="ECO:0000256" key="10">
    <source>
        <dbReference type="SAM" id="Phobius"/>
    </source>
</evidence>
<dbReference type="GO" id="GO:0016887">
    <property type="term" value="F:ATP hydrolysis activity"/>
    <property type="evidence" value="ECO:0007669"/>
    <property type="project" value="InterPro"/>
</dbReference>
<dbReference type="STRING" id="1684307.A0A316U2A5"/>
<gene>
    <name evidence="13" type="ORF">BCV69DRAFT_250946</name>
</gene>
<feature type="region of interest" description="Disordered" evidence="9">
    <location>
        <begin position="200"/>
        <end position="252"/>
    </location>
</feature>
<feature type="transmembrane region" description="Helical" evidence="10">
    <location>
        <begin position="321"/>
        <end position="343"/>
    </location>
</feature>
<feature type="transmembrane region" description="Helical" evidence="10">
    <location>
        <begin position="966"/>
        <end position="990"/>
    </location>
</feature>
<dbReference type="InterPro" id="IPR003439">
    <property type="entry name" value="ABC_transporter-like_ATP-bd"/>
</dbReference>
<evidence type="ECO:0000256" key="5">
    <source>
        <dbReference type="ARBA" id="ARBA00022741"/>
    </source>
</evidence>
<dbReference type="Pfam" id="PF00005">
    <property type="entry name" value="ABC_tran"/>
    <property type="match status" value="2"/>
</dbReference>
<protein>
    <submittedName>
        <fullName evidence="13">Putative YOR1-ABC transporter</fullName>
    </submittedName>
</protein>
<feature type="domain" description="ABC transporter" evidence="11">
    <location>
        <begin position="662"/>
        <end position="889"/>
    </location>
</feature>
<feature type="region of interest" description="Disordered" evidence="9">
    <location>
        <begin position="643"/>
        <end position="675"/>
    </location>
</feature>
<dbReference type="CDD" id="cd18597">
    <property type="entry name" value="ABC_6TM_YOR1_D1_like"/>
    <property type="match status" value="1"/>
</dbReference>
<feature type="region of interest" description="Disordered" evidence="9">
    <location>
        <begin position="1"/>
        <end position="75"/>
    </location>
</feature>
<name>A0A316U2A5_9BASI</name>
<dbReference type="PANTHER" id="PTHR24223">
    <property type="entry name" value="ATP-BINDING CASSETTE SUB-FAMILY C"/>
    <property type="match status" value="1"/>
</dbReference>
<feature type="compositionally biased region" description="Pro residues" evidence="9">
    <location>
        <begin position="219"/>
        <end position="228"/>
    </location>
</feature>
<keyword evidence="14" id="KW-1185">Reference proteome</keyword>
<dbReference type="GeneID" id="37012135"/>
<dbReference type="InterPro" id="IPR050173">
    <property type="entry name" value="ABC_transporter_C-like"/>
</dbReference>
<evidence type="ECO:0000256" key="3">
    <source>
        <dbReference type="ARBA" id="ARBA00022448"/>
    </source>
</evidence>
<dbReference type="PROSITE" id="PS50893">
    <property type="entry name" value="ABC_TRANSPORTER_2"/>
    <property type="match status" value="2"/>
</dbReference>
<dbReference type="CDD" id="cd03250">
    <property type="entry name" value="ABCC_MRP_domain1"/>
    <property type="match status" value="1"/>
</dbReference>
<dbReference type="InterPro" id="IPR017871">
    <property type="entry name" value="ABC_transporter-like_CS"/>
</dbReference>
<feature type="region of interest" description="Disordered" evidence="9">
    <location>
        <begin position="1402"/>
        <end position="1429"/>
    </location>
</feature>
<dbReference type="GO" id="GO:0005524">
    <property type="term" value="F:ATP binding"/>
    <property type="evidence" value="ECO:0007669"/>
    <property type="project" value="UniProtKB-KW"/>
</dbReference>
<keyword evidence="6" id="KW-0067">ATP-binding</keyword>
<organism evidence="13 14">
    <name type="scientific">Pseudomicrostroma glucosiphilum</name>
    <dbReference type="NCBI Taxonomy" id="1684307"/>
    <lineage>
        <taxon>Eukaryota</taxon>
        <taxon>Fungi</taxon>
        <taxon>Dikarya</taxon>
        <taxon>Basidiomycota</taxon>
        <taxon>Ustilaginomycotina</taxon>
        <taxon>Exobasidiomycetes</taxon>
        <taxon>Microstromatales</taxon>
        <taxon>Microstromatales incertae sedis</taxon>
        <taxon>Pseudomicrostroma</taxon>
    </lineage>
</organism>
<dbReference type="PANTHER" id="PTHR24223:SF456">
    <property type="entry name" value="MULTIDRUG RESISTANCE-ASSOCIATED PROTEIN LETHAL(2)03659"/>
    <property type="match status" value="1"/>
</dbReference>
<proteinExistence type="inferred from homology"/>
<evidence type="ECO:0000259" key="11">
    <source>
        <dbReference type="PROSITE" id="PS50893"/>
    </source>
</evidence>
<dbReference type="FunFam" id="3.40.50.300:FF:000565">
    <property type="entry name" value="ABC bile acid transporter"/>
    <property type="match status" value="1"/>
</dbReference>
<feature type="domain" description="ABC transmembrane type-1" evidence="12">
    <location>
        <begin position="281"/>
        <end position="560"/>
    </location>
</feature>
<evidence type="ECO:0000313" key="13">
    <source>
        <dbReference type="EMBL" id="PWN19482.1"/>
    </source>
</evidence>
<evidence type="ECO:0000313" key="14">
    <source>
        <dbReference type="Proteomes" id="UP000245942"/>
    </source>
</evidence>
<feature type="compositionally biased region" description="Low complexity" evidence="9">
    <location>
        <begin position="18"/>
        <end position="28"/>
    </location>
</feature>